<gene>
    <name evidence="2" type="ORF">J2X19_004898</name>
</gene>
<feature type="transmembrane region" description="Helical" evidence="1">
    <location>
        <begin position="40"/>
        <end position="60"/>
    </location>
</feature>
<feature type="transmembrane region" description="Helical" evidence="1">
    <location>
        <begin position="69"/>
        <end position="86"/>
    </location>
</feature>
<sequence>MTSAALASKWVRGGQVALGVGLGAAYSLIAHVATVHPSPGFWQVLSALFLVLVLAFSLAWRSPRRPRMLVLYAVGVAGLLAMGDWLQSHYQWLFFLEHVGMQTLLCLVFGRTLAAGQTPLVSHFAAAVHGVLSPHLQRYTRGVTWAWTLYFGATASVSALLFSFAPIAWWSTFANLLGMPLIAMMFVGDYVVRRCVLPPEDVASLWQVVQACRQVGMPPLR</sequence>
<feature type="transmembrane region" description="Helical" evidence="1">
    <location>
        <begin position="16"/>
        <end position="34"/>
    </location>
</feature>
<keyword evidence="1" id="KW-1133">Transmembrane helix</keyword>
<keyword evidence="1" id="KW-0472">Membrane</keyword>
<evidence type="ECO:0000256" key="1">
    <source>
        <dbReference type="SAM" id="Phobius"/>
    </source>
</evidence>
<dbReference type="RefSeq" id="WP_310377077.1">
    <property type="nucleotide sequence ID" value="NZ_JAVDXT010000007.1"/>
</dbReference>
<accession>A0ABU2CFX7</accession>
<comment type="caution">
    <text evidence="2">The sequence shown here is derived from an EMBL/GenBank/DDBJ whole genome shotgun (WGS) entry which is preliminary data.</text>
</comment>
<keyword evidence="3" id="KW-1185">Reference proteome</keyword>
<reference evidence="2 3" key="1">
    <citation type="submission" date="2023-07" db="EMBL/GenBank/DDBJ databases">
        <title>Sorghum-associated microbial communities from plants grown in Nebraska, USA.</title>
        <authorList>
            <person name="Schachtman D."/>
        </authorList>
    </citation>
    <scope>NUCLEOTIDE SEQUENCE [LARGE SCALE GENOMIC DNA]</scope>
    <source>
        <strain evidence="2 3">BE313</strain>
    </source>
</reference>
<dbReference type="EMBL" id="JAVDXT010000007">
    <property type="protein sequence ID" value="MDR7380196.1"/>
    <property type="molecule type" value="Genomic_DNA"/>
</dbReference>
<organism evidence="2 3">
    <name type="scientific">Rhodoferax ferrireducens</name>
    <dbReference type="NCBI Taxonomy" id="192843"/>
    <lineage>
        <taxon>Bacteria</taxon>
        <taxon>Pseudomonadati</taxon>
        <taxon>Pseudomonadota</taxon>
        <taxon>Betaproteobacteria</taxon>
        <taxon>Burkholderiales</taxon>
        <taxon>Comamonadaceae</taxon>
        <taxon>Rhodoferax</taxon>
    </lineage>
</organism>
<feature type="transmembrane region" description="Helical" evidence="1">
    <location>
        <begin position="173"/>
        <end position="192"/>
    </location>
</feature>
<proteinExistence type="predicted"/>
<evidence type="ECO:0000313" key="2">
    <source>
        <dbReference type="EMBL" id="MDR7380196.1"/>
    </source>
</evidence>
<dbReference type="Proteomes" id="UP001180487">
    <property type="component" value="Unassembled WGS sequence"/>
</dbReference>
<evidence type="ECO:0000313" key="3">
    <source>
        <dbReference type="Proteomes" id="UP001180487"/>
    </source>
</evidence>
<feature type="transmembrane region" description="Helical" evidence="1">
    <location>
        <begin position="145"/>
        <end position="167"/>
    </location>
</feature>
<name>A0ABU2CFX7_9BURK</name>
<keyword evidence="1" id="KW-0812">Transmembrane</keyword>
<protein>
    <submittedName>
        <fullName evidence="2">Membrane protein</fullName>
    </submittedName>
</protein>